<dbReference type="RefSeq" id="WP_177176972.1">
    <property type="nucleotide sequence ID" value="NZ_FOFG01000032.1"/>
</dbReference>
<dbReference type="Gene3D" id="3.20.20.80">
    <property type="entry name" value="Glycosidases"/>
    <property type="match status" value="1"/>
</dbReference>
<keyword evidence="4" id="KW-1185">Reference proteome</keyword>
<gene>
    <name evidence="3" type="ORF">SAMN05216548_13214</name>
</gene>
<dbReference type="STRING" id="1855383.SAMN05216548_13214"/>
<accession>A0A1H9QSV6</accession>
<dbReference type="EMBL" id="FOFG01000032">
    <property type="protein sequence ID" value="SER62919.1"/>
    <property type="molecule type" value="Genomic_DNA"/>
</dbReference>
<dbReference type="Pfam" id="PF13547">
    <property type="entry name" value="GTA_TIM"/>
    <property type="match status" value="1"/>
</dbReference>
<organism evidence="3 4">
    <name type="scientific">Faunimonas pinastri</name>
    <dbReference type="NCBI Taxonomy" id="1855383"/>
    <lineage>
        <taxon>Bacteria</taxon>
        <taxon>Pseudomonadati</taxon>
        <taxon>Pseudomonadota</taxon>
        <taxon>Alphaproteobacteria</taxon>
        <taxon>Hyphomicrobiales</taxon>
        <taxon>Afifellaceae</taxon>
        <taxon>Faunimonas</taxon>
    </lineage>
</organism>
<dbReference type="Proteomes" id="UP000199647">
    <property type="component" value="Unassembled WGS sequence"/>
</dbReference>
<reference evidence="3 4" key="1">
    <citation type="submission" date="2016-10" db="EMBL/GenBank/DDBJ databases">
        <authorList>
            <person name="de Groot N.N."/>
        </authorList>
    </citation>
    <scope>NUCLEOTIDE SEQUENCE [LARGE SCALE GENOMIC DNA]</scope>
    <source>
        <strain evidence="3 4">A52C2</strain>
    </source>
</reference>
<evidence type="ECO:0000259" key="1">
    <source>
        <dbReference type="Pfam" id="PF13547"/>
    </source>
</evidence>
<feature type="domain" description="GTA TIM-barrel-like" evidence="1">
    <location>
        <begin position="1"/>
        <end position="212"/>
    </location>
</feature>
<dbReference type="InterPro" id="IPR025195">
    <property type="entry name" value="GTA_TIM_dom"/>
</dbReference>
<evidence type="ECO:0000313" key="4">
    <source>
        <dbReference type="Proteomes" id="UP000199647"/>
    </source>
</evidence>
<dbReference type="InterPro" id="IPR032876">
    <property type="entry name" value="J_dom"/>
</dbReference>
<dbReference type="Pfam" id="PF13550">
    <property type="entry name" value="Phage-tail_3"/>
    <property type="match status" value="1"/>
</dbReference>
<sequence length="473" mass="52444">FHLDPLWADDNIDFVGIDNYMPLADWRDGEDHRDWQPMRRISDRDYLQSNIEGGEGFDWYYPSSADRDTQNRAAITDGGAGKPWVFRYKDLRSWWSNPHYDRPGGTESDTATAWVPQSKPIWFTELGCPAADKGPNQPNVFVDPKSSESAFPYHSNGWRDDLAQRAFLEAQLSYWDADAGHNPVSSVYGGPMLDTDRICIWTWDARPFPFYPSSSDFWRDTPNWTYGHWLNGRAGLAPVDLVIADILSRQSFTRFDAGELAGLVTGYVLDDAPSARDAIEALGTAFFFDGVESEGQIVFRRRDRPSVVSYAEDDLAVTASDSSDGTVAAAFQLTRAQETDLPLSVRLSYTDAASDYRSANAYGRRLSSQSARVTSTSVPFVMEQADAIGLAEAMLIEAYVKREAGTLSLPPSALALEPGDVADFSLGGRNWRLRVSTISDAAQRDLEGERTDRSVYQLKPGALRDYGPTGGGA</sequence>
<feature type="domain" description="Tip attachment protein J" evidence="2">
    <location>
        <begin position="271"/>
        <end position="439"/>
    </location>
</feature>
<evidence type="ECO:0000259" key="2">
    <source>
        <dbReference type="Pfam" id="PF13550"/>
    </source>
</evidence>
<feature type="non-terminal residue" evidence="3">
    <location>
        <position position="1"/>
    </location>
</feature>
<protein>
    <submittedName>
        <fullName evidence="3">Putative phage tail protein</fullName>
    </submittedName>
</protein>
<name>A0A1H9QSV6_9HYPH</name>
<evidence type="ECO:0000313" key="3">
    <source>
        <dbReference type="EMBL" id="SER62919.1"/>
    </source>
</evidence>
<dbReference type="AlphaFoldDB" id="A0A1H9QSV6"/>
<proteinExistence type="predicted"/>